<dbReference type="Proteomes" id="UP000799777">
    <property type="component" value="Unassembled WGS sequence"/>
</dbReference>
<dbReference type="OrthoDB" id="10445046at2759"/>
<feature type="domain" description="J" evidence="2">
    <location>
        <begin position="5"/>
        <end position="80"/>
    </location>
</feature>
<keyword evidence="4" id="KW-1185">Reference proteome</keyword>
<dbReference type="EMBL" id="ML978230">
    <property type="protein sequence ID" value="KAF2027209.1"/>
    <property type="molecule type" value="Genomic_DNA"/>
</dbReference>
<dbReference type="InterPro" id="IPR036869">
    <property type="entry name" value="J_dom_sf"/>
</dbReference>
<protein>
    <recommendedName>
        <fullName evidence="2">J domain-containing protein</fullName>
    </recommendedName>
</protein>
<name>A0A9P4LKN5_9PLEO</name>
<dbReference type="InterPro" id="IPR001623">
    <property type="entry name" value="DnaJ_domain"/>
</dbReference>
<accession>A0A9P4LKN5</accession>
<feature type="region of interest" description="Disordered" evidence="1">
    <location>
        <begin position="95"/>
        <end position="119"/>
    </location>
</feature>
<sequence>MHADDAQQILGMPAPIAPGVLPNRNEIERAFRKFAKHWHPDKWAQNSFGSPEQASVVYMFGEDEKENLLLAWKDPYCEYYTTWIKKSSNVGNSTNVENSTHVDNSTNAENPSEVENSSKDEGLLHLKPGCVCTYPQALKQELYTALWPATWHRFPKTREQLAEACPCTFDIASHNSKAWQQENIPPPLRRNVDPVPWKTCNVYALLYKLKDWIDGSWEDEYTFMLISEQDELMEQGWAIKADFVEEHRRGCDWDPWGTRRAKREGDDVDLGFKFEF</sequence>
<evidence type="ECO:0000313" key="4">
    <source>
        <dbReference type="Proteomes" id="UP000799777"/>
    </source>
</evidence>
<evidence type="ECO:0000256" key="1">
    <source>
        <dbReference type="SAM" id="MobiDB-lite"/>
    </source>
</evidence>
<dbReference type="SUPFAM" id="SSF46565">
    <property type="entry name" value="Chaperone J-domain"/>
    <property type="match status" value="1"/>
</dbReference>
<evidence type="ECO:0000313" key="3">
    <source>
        <dbReference type="EMBL" id="KAF2027209.1"/>
    </source>
</evidence>
<gene>
    <name evidence="3" type="ORF">EK21DRAFT_91757</name>
</gene>
<comment type="caution">
    <text evidence="3">The sequence shown here is derived from an EMBL/GenBank/DDBJ whole genome shotgun (WGS) entry which is preliminary data.</text>
</comment>
<evidence type="ECO:0000259" key="2">
    <source>
        <dbReference type="PROSITE" id="PS50076"/>
    </source>
</evidence>
<dbReference type="PROSITE" id="PS50076">
    <property type="entry name" value="DNAJ_2"/>
    <property type="match status" value="1"/>
</dbReference>
<dbReference type="AlphaFoldDB" id="A0A9P4LKN5"/>
<proteinExistence type="predicted"/>
<feature type="compositionally biased region" description="Polar residues" evidence="1">
    <location>
        <begin position="95"/>
        <end position="115"/>
    </location>
</feature>
<reference evidence="3" key="1">
    <citation type="journal article" date="2020" name="Stud. Mycol.">
        <title>101 Dothideomycetes genomes: a test case for predicting lifestyles and emergence of pathogens.</title>
        <authorList>
            <person name="Haridas S."/>
            <person name="Albert R."/>
            <person name="Binder M."/>
            <person name="Bloem J."/>
            <person name="Labutti K."/>
            <person name="Salamov A."/>
            <person name="Andreopoulos B."/>
            <person name="Baker S."/>
            <person name="Barry K."/>
            <person name="Bills G."/>
            <person name="Bluhm B."/>
            <person name="Cannon C."/>
            <person name="Castanera R."/>
            <person name="Culley D."/>
            <person name="Daum C."/>
            <person name="Ezra D."/>
            <person name="Gonzalez J."/>
            <person name="Henrissat B."/>
            <person name="Kuo A."/>
            <person name="Liang C."/>
            <person name="Lipzen A."/>
            <person name="Lutzoni F."/>
            <person name="Magnuson J."/>
            <person name="Mondo S."/>
            <person name="Nolan M."/>
            <person name="Ohm R."/>
            <person name="Pangilinan J."/>
            <person name="Park H.-J."/>
            <person name="Ramirez L."/>
            <person name="Alfaro M."/>
            <person name="Sun H."/>
            <person name="Tritt A."/>
            <person name="Yoshinaga Y."/>
            <person name="Zwiers L.-H."/>
            <person name="Turgeon B."/>
            <person name="Goodwin S."/>
            <person name="Spatafora J."/>
            <person name="Crous P."/>
            <person name="Grigoriev I."/>
        </authorList>
    </citation>
    <scope>NUCLEOTIDE SEQUENCE</scope>
    <source>
        <strain evidence="3">CBS 110217</strain>
    </source>
</reference>
<organism evidence="3 4">
    <name type="scientific">Setomelanomma holmii</name>
    <dbReference type="NCBI Taxonomy" id="210430"/>
    <lineage>
        <taxon>Eukaryota</taxon>
        <taxon>Fungi</taxon>
        <taxon>Dikarya</taxon>
        <taxon>Ascomycota</taxon>
        <taxon>Pezizomycotina</taxon>
        <taxon>Dothideomycetes</taxon>
        <taxon>Pleosporomycetidae</taxon>
        <taxon>Pleosporales</taxon>
        <taxon>Pleosporineae</taxon>
        <taxon>Phaeosphaeriaceae</taxon>
        <taxon>Setomelanomma</taxon>
    </lineage>
</organism>